<dbReference type="Proteomes" id="UP000494206">
    <property type="component" value="Unassembled WGS sequence"/>
</dbReference>
<dbReference type="AlphaFoldDB" id="A0A8S1FBL4"/>
<accession>A0A8S1FBL4</accession>
<dbReference type="EMBL" id="CADEPM010000011">
    <property type="protein sequence ID" value="CAB3410556.1"/>
    <property type="molecule type" value="Genomic_DNA"/>
</dbReference>
<organism evidence="2 3">
    <name type="scientific">Caenorhabditis bovis</name>
    <dbReference type="NCBI Taxonomy" id="2654633"/>
    <lineage>
        <taxon>Eukaryota</taxon>
        <taxon>Metazoa</taxon>
        <taxon>Ecdysozoa</taxon>
        <taxon>Nematoda</taxon>
        <taxon>Chromadorea</taxon>
        <taxon>Rhabditida</taxon>
        <taxon>Rhabditina</taxon>
        <taxon>Rhabditomorpha</taxon>
        <taxon>Rhabditoidea</taxon>
        <taxon>Rhabditidae</taxon>
        <taxon>Peloderinae</taxon>
        <taxon>Caenorhabditis</taxon>
    </lineage>
</organism>
<keyword evidence="1" id="KW-0732">Signal</keyword>
<evidence type="ECO:0000256" key="1">
    <source>
        <dbReference type="SAM" id="SignalP"/>
    </source>
</evidence>
<protein>
    <submittedName>
        <fullName evidence="2">Uncharacterized protein</fullName>
    </submittedName>
</protein>
<keyword evidence="3" id="KW-1185">Reference proteome</keyword>
<evidence type="ECO:0000313" key="2">
    <source>
        <dbReference type="EMBL" id="CAB3410556.1"/>
    </source>
</evidence>
<evidence type="ECO:0000313" key="3">
    <source>
        <dbReference type="Proteomes" id="UP000494206"/>
    </source>
</evidence>
<gene>
    <name evidence="2" type="ORF">CBOVIS_LOCUS12071</name>
</gene>
<dbReference type="OrthoDB" id="5826525at2759"/>
<comment type="caution">
    <text evidence="2">The sequence shown here is derived from an EMBL/GenBank/DDBJ whole genome shotgun (WGS) entry which is preliminary data.</text>
</comment>
<feature type="signal peptide" evidence="1">
    <location>
        <begin position="1"/>
        <end position="18"/>
    </location>
</feature>
<reference evidence="2 3" key="1">
    <citation type="submission" date="2020-04" db="EMBL/GenBank/DDBJ databases">
        <authorList>
            <person name="Laetsch R D."/>
            <person name="Stevens L."/>
            <person name="Kumar S."/>
            <person name="Blaxter L. M."/>
        </authorList>
    </citation>
    <scope>NUCLEOTIDE SEQUENCE [LARGE SCALE GENOMIC DNA]</scope>
</reference>
<feature type="chain" id="PRO_5035718984" evidence="1">
    <location>
        <begin position="19"/>
        <end position="176"/>
    </location>
</feature>
<sequence>MLRFRRLAILVFFECALAQWTELEQRQLLDSANLRAKEIERMTKNAAIRQNQLNMAPIPSGGVPLNGPSKPAPPTIDEDRLFLAKMGEQEALANQIIAREAMARQGILAMEATILEALQPLTAPLQRPIPAHFIAVPTVPRWTSDERIVIAARPDRDASPIRINDIVEMASSRRHR</sequence>
<name>A0A8S1FBL4_9PELO</name>
<proteinExistence type="predicted"/>